<keyword evidence="3 5" id="KW-0645">Protease</keyword>
<accession>A0A165KF19</accession>
<dbReference type="PANTHER" id="PTHR47966:SF51">
    <property type="entry name" value="BETA-SITE APP-CLEAVING ENZYME, ISOFORM A-RELATED"/>
    <property type="match status" value="1"/>
</dbReference>
<dbReference type="OrthoDB" id="660550at2759"/>
<sequence length="307" mass="32440">LLLDSGSSNTWVGASKPYVVTSTSVNTSQPVSVTYGSGSFSDGLRVEFTDTITLAPGLSITQQTIGVASTSTGLTGVDGILGLGPEDLTKDTLSNEPNTLIPTVVQNAYTQNLISAEEIGIAFAPITSASDMNGIITFGGVDPSYYTGEIAYVPTVTSGEASSYVGITQSVTYGSIPLFDGMSGIVDTGTTLLYIPTQAYYTYQFATGGVKDFATGFLRITPSQYAYTFTPDAQIWPRSLNTFIGGSNKYIYLIACDIGQLGEGLDGPEFINGMAWLEQYYFVYNSGSDQVGFATTQNTYATTNYGG</sequence>
<keyword evidence="3" id="KW-0378">Hydrolase</keyword>
<comment type="similarity">
    <text evidence="1 3">Belongs to the peptidase A1 family.</text>
</comment>
<feature type="domain" description="Peptidase A1" evidence="4">
    <location>
        <begin position="1"/>
        <end position="294"/>
    </location>
</feature>
<reference evidence="5 6" key="1">
    <citation type="journal article" date="2016" name="Mol. Biol. Evol.">
        <title>Comparative Genomics of Early-Diverging Mushroom-Forming Fungi Provides Insights into the Origins of Lignocellulose Decay Capabilities.</title>
        <authorList>
            <person name="Nagy L.G."/>
            <person name="Riley R."/>
            <person name="Tritt A."/>
            <person name="Adam C."/>
            <person name="Daum C."/>
            <person name="Floudas D."/>
            <person name="Sun H."/>
            <person name="Yadav J.S."/>
            <person name="Pangilinan J."/>
            <person name="Larsson K.H."/>
            <person name="Matsuura K."/>
            <person name="Barry K."/>
            <person name="Labutti K."/>
            <person name="Kuo R."/>
            <person name="Ohm R.A."/>
            <person name="Bhattacharya S.S."/>
            <person name="Shirouzu T."/>
            <person name="Yoshinaga Y."/>
            <person name="Martin F.M."/>
            <person name="Grigoriev I.V."/>
            <person name="Hibbett D.S."/>
        </authorList>
    </citation>
    <scope>NUCLEOTIDE SEQUENCE [LARGE SCALE GENOMIC DNA]</scope>
    <source>
        <strain evidence="5 6">L-15889</strain>
    </source>
</reference>
<dbReference type="STRING" id="1314783.A0A165KF19"/>
<dbReference type="InterPro" id="IPR034164">
    <property type="entry name" value="Pepsin-like_dom"/>
</dbReference>
<dbReference type="PROSITE" id="PS51767">
    <property type="entry name" value="PEPTIDASE_A1"/>
    <property type="match status" value="1"/>
</dbReference>
<dbReference type="Proteomes" id="UP000076727">
    <property type="component" value="Unassembled WGS sequence"/>
</dbReference>
<dbReference type="GO" id="GO:0006508">
    <property type="term" value="P:proteolysis"/>
    <property type="evidence" value="ECO:0007669"/>
    <property type="project" value="UniProtKB-KW"/>
</dbReference>
<evidence type="ECO:0000313" key="5">
    <source>
        <dbReference type="EMBL" id="KZT63052.1"/>
    </source>
</evidence>
<dbReference type="EMBL" id="KV429311">
    <property type="protein sequence ID" value="KZT63052.1"/>
    <property type="molecule type" value="Genomic_DNA"/>
</dbReference>
<dbReference type="Pfam" id="PF00026">
    <property type="entry name" value="Asp"/>
    <property type="match status" value="1"/>
</dbReference>
<dbReference type="PANTHER" id="PTHR47966">
    <property type="entry name" value="BETA-SITE APP-CLEAVING ENZYME, ISOFORM A-RELATED"/>
    <property type="match status" value="1"/>
</dbReference>
<organism evidence="5 6">
    <name type="scientific">Daedalea quercina L-15889</name>
    <dbReference type="NCBI Taxonomy" id="1314783"/>
    <lineage>
        <taxon>Eukaryota</taxon>
        <taxon>Fungi</taxon>
        <taxon>Dikarya</taxon>
        <taxon>Basidiomycota</taxon>
        <taxon>Agaricomycotina</taxon>
        <taxon>Agaricomycetes</taxon>
        <taxon>Polyporales</taxon>
        <taxon>Fomitopsis</taxon>
    </lineage>
</organism>
<dbReference type="AlphaFoldDB" id="A0A165KF19"/>
<evidence type="ECO:0000256" key="1">
    <source>
        <dbReference type="ARBA" id="ARBA00007447"/>
    </source>
</evidence>
<dbReference type="PRINTS" id="PR00792">
    <property type="entry name" value="PEPSIN"/>
</dbReference>
<evidence type="ECO:0000313" key="6">
    <source>
        <dbReference type="Proteomes" id="UP000076727"/>
    </source>
</evidence>
<keyword evidence="6" id="KW-1185">Reference proteome</keyword>
<dbReference type="GO" id="GO:0004190">
    <property type="term" value="F:aspartic-type endopeptidase activity"/>
    <property type="evidence" value="ECO:0007669"/>
    <property type="project" value="UniProtKB-KW"/>
</dbReference>
<proteinExistence type="inferred from homology"/>
<dbReference type="SUPFAM" id="SSF50630">
    <property type="entry name" value="Acid proteases"/>
    <property type="match status" value="1"/>
</dbReference>
<evidence type="ECO:0000259" key="4">
    <source>
        <dbReference type="PROSITE" id="PS51767"/>
    </source>
</evidence>
<keyword evidence="2 3" id="KW-0064">Aspartyl protease</keyword>
<dbReference type="CDD" id="cd05471">
    <property type="entry name" value="pepsin_like"/>
    <property type="match status" value="1"/>
</dbReference>
<dbReference type="InterPro" id="IPR033121">
    <property type="entry name" value="PEPTIDASE_A1"/>
</dbReference>
<name>A0A165KF19_9APHY</name>
<dbReference type="InterPro" id="IPR001969">
    <property type="entry name" value="Aspartic_peptidase_AS"/>
</dbReference>
<evidence type="ECO:0000256" key="2">
    <source>
        <dbReference type="ARBA" id="ARBA00022750"/>
    </source>
</evidence>
<dbReference type="InterPro" id="IPR001461">
    <property type="entry name" value="Aspartic_peptidase_A1"/>
</dbReference>
<feature type="non-terminal residue" evidence="5">
    <location>
        <position position="1"/>
    </location>
</feature>
<dbReference type="InterPro" id="IPR021109">
    <property type="entry name" value="Peptidase_aspartic_dom_sf"/>
</dbReference>
<dbReference type="PROSITE" id="PS00141">
    <property type="entry name" value="ASP_PROTEASE"/>
    <property type="match status" value="2"/>
</dbReference>
<evidence type="ECO:0000256" key="3">
    <source>
        <dbReference type="RuleBase" id="RU000454"/>
    </source>
</evidence>
<gene>
    <name evidence="5" type="ORF">DAEQUDRAFT_681071</name>
</gene>
<dbReference type="Gene3D" id="2.40.70.10">
    <property type="entry name" value="Acid Proteases"/>
    <property type="match status" value="2"/>
</dbReference>
<protein>
    <submittedName>
        <fullName evidence="5">Acid protease</fullName>
    </submittedName>
</protein>